<reference evidence="18" key="3">
    <citation type="submission" date="2025-09" db="UniProtKB">
        <authorList>
            <consortium name="Ensembl"/>
        </authorList>
    </citation>
    <scope>IDENTIFICATION</scope>
    <source>
        <strain evidence="18">Glennie</strain>
    </source>
</reference>
<comment type="subcellular location">
    <subcellularLocation>
        <location evidence="1">Cell membrane</location>
        <topology evidence="1">Single-pass type I membrane protein</topology>
    </subcellularLocation>
</comment>
<evidence type="ECO:0000256" key="13">
    <source>
        <dbReference type="ARBA" id="ARBA00023288"/>
    </source>
</evidence>
<name>A0A6I8MZJ5_ORNAN</name>
<keyword evidence="6" id="KW-0391">Immunity</keyword>
<feature type="transmembrane region" description="Helical" evidence="15">
    <location>
        <begin position="194"/>
        <end position="218"/>
    </location>
</feature>
<keyword evidence="8" id="KW-1064">Adaptive immunity</keyword>
<dbReference type="GO" id="GO:0045065">
    <property type="term" value="P:cytotoxic T cell differentiation"/>
    <property type="evidence" value="ECO:0000318"/>
    <property type="project" value="GO_Central"/>
</dbReference>
<dbReference type="PANTHER" id="PTHR10441">
    <property type="entry name" value="CD8 ALPHA CHAIN"/>
    <property type="match status" value="1"/>
</dbReference>
<evidence type="ECO:0000256" key="9">
    <source>
        <dbReference type="ARBA" id="ARBA00023136"/>
    </source>
</evidence>
<accession>A0A6I8MZJ5</accession>
<keyword evidence="10" id="KW-0564">Palmitate</keyword>
<dbReference type="SMART" id="SM00406">
    <property type="entry name" value="IGv"/>
    <property type="match status" value="1"/>
</dbReference>
<keyword evidence="11" id="KW-1015">Disulfide bond</keyword>
<sequence length="261" mass="29113">MAWRGSILVLLPLAQLLVPPSWAQPKFRMERQEVTITEPGKTVNLKCETLESSQTGLSWVHQRPVKPNQNAMAPTFLVFFSGTVKNIRKAEGLEEALEAKRLSSTSFQVTLKNFQEKNEGHYYCVVAYNQALYFSRSMSVYLKGPPTTSPRTPRTTPRRLNVTQTTPALDNCQDRPGSKKSPNQRSFWDFSCDLYIWGPLVGGCAILLIALLTTIIICQSRTSPDLSLLRPSASLALFALHQLGNRGSGKFCEWATSSPMS</sequence>
<evidence type="ECO:0000256" key="5">
    <source>
        <dbReference type="ARBA" id="ARBA00022729"/>
    </source>
</evidence>
<evidence type="ECO:0000256" key="6">
    <source>
        <dbReference type="ARBA" id="ARBA00022859"/>
    </source>
</evidence>
<evidence type="ECO:0000259" key="17">
    <source>
        <dbReference type="PROSITE" id="PS50835"/>
    </source>
</evidence>
<evidence type="ECO:0000313" key="18">
    <source>
        <dbReference type="Ensembl" id="ENSOANP00000034193.1"/>
    </source>
</evidence>
<evidence type="ECO:0000256" key="14">
    <source>
        <dbReference type="ARBA" id="ARBA00023319"/>
    </source>
</evidence>
<keyword evidence="19" id="KW-1185">Reference proteome</keyword>
<evidence type="ECO:0000256" key="12">
    <source>
        <dbReference type="ARBA" id="ARBA00023180"/>
    </source>
</evidence>
<evidence type="ECO:0000256" key="7">
    <source>
        <dbReference type="ARBA" id="ARBA00022989"/>
    </source>
</evidence>
<keyword evidence="7 15" id="KW-1133">Transmembrane helix</keyword>
<dbReference type="Gene3D" id="2.60.40.10">
    <property type="entry name" value="Immunoglobulins"/>
    <property type="match status" value="1"/>
</dbReference>
<keyword evidence="13" id="KW-0449">Lipoprotein</keyword>
<dbReference type="FunCoup" id="A0A6I8MZJ5">
    <property type="interactions" value="480"/>
</dbReference>
<dbReference type="InterPro" id="IPR036179">
    <property type="entry name" value="Ig-like_dom_sf"/>
</dbReference>
<keyword evidence="9 15" id="KW-0472">Membrane</keyword>
<feature type="domain" description="Ig-like" evidence="17">
    <location>
        <begin position="25"/>
        <end position="139"/>
    </location>
</feature>
<dbReference type="InterPro" id="IPR003599">
    <property type="entry name" value="Ig_sub"/>
</dbReference>
<reference evidence="18" key="2">
    <citation type="submission" date="2025-08" db="UniProtKB">
        <authorList>
            <consortium name="Ensembl"/>
        </authorList>
    </citation>
    <scope>IDENTIFICATION</scope>
    <source>
        <strain evidence="18">Glennie</strain>
    </source>
</reference>
<evidence type="ECO:0000256" key="2">
    <source>
        <dbReference type="ARBA" id="ARBA00021525"/>
    </source>
</evidence>
<evidence type="ECO:0000256" key="8">
    <source>
        <dbReference type="ARBA" id="ARBA00023130"/>
    </source>
</evidence>
<feature type="chain" id="PRO_5026115734" description="T-cell surface glycoprotein CD8 alpha chain" evidence="16">
    <location>
        <begin position="24"/>
        <end position="261"/>
    </location>
</feature>
<dbReference type="Ensembl" id="ENSOANT00000073459.1">
    <property type="protein sequence ID" value="ENSOANP00000034193.1"/>
    <property type="gene ID" value="ENSOANG00000046366.1"/>
</dbReference>
<evidence type="ECO:0000256" key="16">
    <source>
        <dbReference type="SAM" id="SignalP"/>
    </source>
</evidence>
<evidence type="ECO:0000256" key="1">
    <source>
        <dbReference type="ARBA" id="ARBA00004251"/>
    </source>
</evidence>
<organism evidence="18 19">
    <name type="scientific">Ornithorhynchus anatinus</name>
    <name type="common">Duckbill platypus</name>
    <dbReference type="NCBI Taxonomy" id="9258"/>
    <lineage>
        <taxon>Eukaryota</taxon>
        <taxon>Metazoa</taxon>
        <taxon>Chordata</taxon>
        <taxon>Craniata</taxon>
        <taxon>Vertebrata</taxon>
        <taxon>Euteleostomi</taxon>
        <taxon>Mammalia</taxon>
        <taxon>Monotremata</taxon>
        <taxon>Ornithorhynchidae</taxon>
        <taxon>Ornithorhynchus</taxon>
    </lineage>
</organism>
<dbReference type="InterPro" id="IPR007110">
    <property type="entry name" value="Ig-like_dom"/>
</dbReference>
<dbReference type="PROSITE" id="PS50835">
    <property type="entry name" value="IG_LIKE"/>
    <property type="match status" value="1"/>
</dbReference>
<dbReference type="GO" id="GO:0009897">
    <property type="term" value="C:external side of plasma membrane"/>
    <property type="evidence" value="ECO:0000318"/>
    <property type="project" value="GO_Central"/>
</dbReference>
<dbReference type="SUPFAM" id="SSF48726">
    <property type="entry name" value="Immunoglobulin"/>
    <property type="match status" value="1"/>
</dbReference>
<dbReference type="InterPro" id="IPR013106">
    <property type="entry name" value="Ig_V-set"/>
</dbReference>
<dbReference type="SMART" id="SM00409">
    <property type="entry name" value="IG"/>
    <property type="match status" value="1"/>
</dbReference>
<dbReference type="Pfam" id="PF07686">
    <property type="entry name" value="V-set"/>
    <property type="match status" value="1"/>
</dbReference>
<reference evidence="18 19" key="1">
    <citation type="journal article" date="2008" name="Nature">
        <title>Genome analysis of the platypus reveals unique signatures of evolution.</title>
        <authorList>
            <person name="Warren W.C."/>
            <person name="Hillier L.W."/>
            <person name="Marshall Graves J.A."/>
            <person name="Birney E."/>
            <person name="Ponting C.P."/>
            <person name="Grutzner F."/>
            <person name="Belov K."/>
            <person name="Miller W."/>
            <person name="Clarke L."/>
            <person name="Chinwalla A.T."/>
            <person name="Yang S.P."/>
            <person name="Heger A."/>
            <person name="Locke D.P."/>
            <person name="Miethke P."/>
            <person name="Waters P.D."/>
            <person name="Veyrunes F."/>
            <person name="Fulton L."/>
            <person name="Fulton B."/>
            <person name="Graves T."/>
            <person name="Wallis J."/>
            <person name="Puente X.S."/>
            <person name="Lopez-Otin C."/>
            <person name="Ordonez G.R."/>
            <person name="Eichler E.E."/>
            <person name="Chen L."/>
            <person name="Cheng Z."/>
            <person name="Deakin J.E."/>
            <person name="Alsop A."/>
            <person name="Thompson K."/>
            <person name="Kirby P."/>
            <person name="Papenfuss A.T."/>
            <person name="Wakefield M.J."/>
            <person name="Olender T."/>
            <person name="Lancet D."/>
            <person name="Huttley G.A."/>
            <person name="Smit A.F."/>
            <person name="Pask A."/>
            <person name="Temple-Smith P."/>
            <person name="Batzer M.A."/>
            <person name="Walker J.A."/>
            <person name="Konkel M.K."/>
            <person name="Harris R.S."/>
            <person name="Whittington C.M."/>
            <person name="Wong E.S."/>
            <person name="Gemmell N.J."/>
            <person name="Buschiazzo E."/>
            <person name="Vargas Jentzsch I.M."/>
            <person name="Merkel A."/>
            <person name="Schmitz J."/>
            <person name="Zemann A."/>
            <person name="Churakov G."/>
            <person name="Kriegs J.O."/>
            <person name="Brosius J."/>
            <person name="Murchison E.P."/>
            <person name="Sachidanandam R."/>
            <person name="Smith C."/>
            <person name="Hannon G.J."/>
            <person name="Tsend-Ayush E."/>
            <person name="McMillan D."/>
            <person name="Attenborough R."/>
            <person name="Rens W."/>
            <person name="Ferguson-Smith M."/>
            <person name="Lefevre C.M."/>
            <person name="Sharp J.A."/>
            <person name="Nicholas K.R."/>
            <person name="Ray D.A."/>
            <person name="Kube M."/>
            <person name="Reinhardt R."/>
            <person name="Pringle T.H."/>
            <person name="Taylor J."/>
            <person name="Jones R.C."/>
            <person name="Nixon B."/>
            <person name="Dacheux J.L."/>
            <person name="Niwa H."/>
            <person name="Sekita Y."/>
            <person name="Huang X."/>
            <person name="Stark A."/>
            <person name="Kheradpour P."/>
            <person name="Kellis M."/>
            <person name="Flicek P."/>
            <person name="Chen Y."/>
            <person name="Webber C."/>
            <person name="Hardison R."/>
            <person name="Nelson J."/>
            <person name="Hallsworth-Pepin K."/>
            <person name="Delehaunty K."/>
            <person name="Markovic C."/>
            <person name="Minx P."/>
            <person name="Feng Y."/>
            <person name="Kremitzki C."/>
            <person name="Mitreva M."/>
            <person name="Glasscock J."/>
            <person name="Wylie T."/>
            <person name="Wohldmann P."/>
            <person name="Thiru P."/>
            <person name="Nhan M.N."/>
            <person name="Pohl C.S."/>
            <person name="Smith S.M."/>
            <person name="Hou S."/>
            <person name="Nefedov M."/>
            <person name="de Jong P.J."/>
            <person name="Renfree M.B."/>
            <person name="Mardis E.R."/>
            <person name="Wilson R.K."/>
        </authorList>
    </citation>
    <scope>NUCLEOTIDE SEQUENCE [LARGE SCALE GENOMIC DNA]</scope>
    <source>
        <strain evidence="18 19">Glennie</strain>
    </source>
</reference>
<keyword evidence="12" id="KW-0325">Glycoprotein</keyword>
<dbReference type="GO" id="GO:0002456">
    <property type="term" value="P:T cell mediated immunity"/>
    <property type="evidence" value="ECO:0000318"/>
    <property type="project" value="GO_Central"/>
</dbReference>
<dbReference type="Proteomes" id="UP000002279">
    <property type="component" value="Chromosome 18"/>
</dbReference>
<proteinExistence type="predicted"/>
<evidence type="ECO:0000256" key="4">
    <source>
        <dbReference type="ARBA" id="ARBA00022692"/>
    </source>
</evidence>
<gene>
    <name evidence="18" type="primary">CD8A</name>
</gene>
<evidence type="ECO:0000256" key="10">
    <source>
        <dbReference type="ARBA" id="ARBA00023139"/>
    </source>
</evidence>
<keyword evidence="14" id="KW-0393">Immunoglobulin domain</keyword>
<dbReference type="InterPro" id="IPR015468">
    <property type="entry name" value="CD8_asu"/>
</dbReference>
<evidence type="ECO:0000256" key="15">
    <source>
        <dbReference type="SAM" id="Phobius"/>
    </source>
</evidence>
<protein>
    <recommendedName>
        <fullName evidence="2">T-cell surface glycoprotein CD8 alpha chain</fullName>
    </recommendedName>
</protein>
<dbReference type="GeneTree" id="ENSGT00940000156588"/>
<evidence type="ECO:0000256" key="11">
    <source>
        <dbReference type="ARBA" id="ARBA00023157"/>
    </source>
</evidence>
<dbReference type="PANTHER" id="PTHR10441:SF2">
    <property type="entry name" value="T-CELL SURFACE GLYCOPROTEIN CD8 ALPHA CHAIN"/>
    <property type="match status" value="1"/>
</dbReference>
<keyword evidence="5 16" id="KW-0732">Signal</keyword>
<keyword evidence="3" id="KW-1003">Cell membrane</keyword>
<dbReference type="Bgee" id="ENSOANG00000046366">
    <property type="expression patterns" value="Expressed in liver and 5 other cell types or tissues"/>
</dbReference>
<evidence type="ECO:0000256" key="3">
    <source>
        <dbReference type="ARBA" id="ARBA00022475"/>
    </source>
</evidence>
<evidence type="ECO:0000313" key="19">
    <source>
        <dbReference type="Proteomes" id="UP000002279"/>
    </source>
</evidence>
<dbReference type="InParanoid" id="A0A6I8MZJ5"/>
<dbReference type="InterPro" id="IPR013783">
    <property type="entry name" value="Ig-like_fold"/>
</dbReference>
<feature type="signal peptide" evidence="16">
    <location>
        <begin position="1"/>
        <end position="23"/>
    </location>
</feature>
<keyword evidence="4 15" id="KW-0812">Transmembrane</keyword>
<dbReference type="AlphaFoldDB" id="A0A6I8MZJ5"/>
<dbReference type="GO" id="GO:0007166">
    <property type="term" value="P:cell surface receptor signaling pathway"/>
    <property type="evidence" value="ECO:0000318"/>
    <property type="project" value="GO_Central"/>
</dbReference>